<dbReference type="GO" id="GO:0003676">
    <property type="term" value="F:nucleic acid binding"/>
    <property type="evidence" value="ECO:0007669"/>
    <property type="project" value="InterPro"/>
</dbReference>
<feature type="region of interest" description="Disordered" evidence="2">
    <location>
        <begin position="1"/>
        <end position="25"/>
    </location>
</feature>
<dbReference type="Gene3D" id="3.10.10.10">
    <property type="entry name" value="HIV Type 1 Reverse Transcriptase, subunit A, domain 1"/>
    <property type="match status" value="1"/>
</dbReference>
<evidence type="ECO:0000259" key="4">
    <source>
        <dbReference type="Pfam" id="PF17919"/>
    </source>
</evidence>
<dbReference type="Gene3D" id="3.30.420.10">
    <property type="entry name" value="Ribonuclease H-like superfamily/Ribonuclease H"/>
    <property type="match status" value="1"/>
</dbReference>
<dbReference type="InterPro" id="IPR036397">
    <property type="entry name" value="RNaseH_sf"/>
</dbReference>
<dbReference type="SUPFAM" id="SSF56672">
    <property type="entry name" value="DNA/RNA polymerases"/>
    <property type="match status" value="1"/>
</dbReference>
<dbReference type="AlphaFoldDB" id="Q9SKF9"/>
<reference evidence="5" key="3">
    <citation type="submission" date="2002-02" db="EMBL/GenBank/DDBJ databases">
        <authorList>
            <person name="Town C.D."/>
            <person name="Kaul S."/>
        </authorList>
    </citation>
    <scope>NUCLEOTIDE SEQUENCE</scope>
</reference>
<dbReference type="Gene3D" id="3.30.70.270">
    <property type="match status" value="1"/>
</dbReference>
<evidence type="ECO:0000313" key="5">
    <source>
        <dbReference type="EMBL" id="AAD20649.1"/>
    </source>
</evidence>
<dbReference type="Pfam" id="PF13456">
    <property type="entry name" value="RVT_3"/>
    <property type="match status" value="1"/>
</dbReference>
<dbReference type="InterPro" id="IPR041577">
    <property type="entry name" value="RT_RNaseH_2"/>
</dbReference>
<feature type="domain" description="RNase H type-1" evidence="3">
    <location>
        <begin position="556"/>
        <end position="639"/>
    </location>
</feature>
<dbReference type="EMBL" id="AC006437">
    <property type="protein sequence ID" value="AAD20649.1"/>
    <property type="molecule type" value="Genomic_DNA"/>
</dbReference>
<gene>
    <name evidence="5" type="ordered locus">At2g12920</name>
</gene>
<evidence type="ECO:0000256" key="1">
    <source>
        <dbReference type="SAM" id="Coils"/>
    </source>
</evidence>
<dbReference type="InterPro" id="IPR002156">
    <property type="entry name" value="RNaseH_domain"/>
</dbReference>
<dbReference type="InterPro" id="IPR043502">
    <property type="entry name" value="DNA/RNA_pol_sf"/>
</dbReference>
<name>Q9SKF9_ARATH</name>
<dbReference type="PANTHER" id="PTHR48475">
    <property type="entry name" value="RIBONUCLEASE H"/>
    <property type="match status" value="1"/>
</dbReference>
<feature type="region of interest" description="Disordered" evidence="2">
    <location>
        <begin position="186"/>
        <end position="214"/>
    </location>
</feature>
<feature type="coiled-coil region" evidence="1">
    <location>
        <begin position="34"/>
        <end position="61"/>
    </location>
</feature>
<feature type="compositionally biased region" description="Polar residues" evidence="2">
    <location>
        <begin position="192"/>
        <end position="206"/>
    </location>
</feature>
<organism evidence="5">
    <name type="scientific">Arabidopsis thaliana</name>
    <name type="common">Mouse-ear cress</name>
    <dbReference type="NCBI Taxonomy" id="3702"/>
    <lineage>
        <taxon>Eukaryota</taxon>
        <taxon>Viridiplantae</taxon>
        <taxon>Streptophyta</taxon>
        <taxon>Embryophyta</taxon>
        <taxon>Tracheophyta</taxon>
        <taxon>Spermatophyta</taxon>
        <taxon>Magnoliopsida</taxon>
        <taxon>eudicotyledons</taxon>
        <taxon>Gunneridae</taxon>
        <taxon>Pentapetalae</taxon>
        <taxon>rosids</taxon>
        <taxon>malvids</taxon>
        <taxon>Brassicales</taxon>
        <taxon>Brassicaceae</taxon>
        <taxon>Camelineae</taxon>
        <taxon>Arabidopsis</taxon>
    </lineage>
</organism>
<protein>
    <submittedName>
        <fullName evidence="5">Putative retroelement pol polyprotein</fullName>
    </submittedName>
</protein>
<dbReference type="PANTHER" id="PTHR48475:SF2">
    <property type="entry name" value="RIBONUCLEASE H"/>
    <property type="match status" value="1"/>
</dbReference>
<dbReference type="Gene3D" id="3.10.20.370">
    <property type="match status" value="1"/>
</dbReference>
<reference evidence="5" key="2">
    <citation type="submission" date="2000-03" db="EMBL/GenBank/DDBJ databases">
        <authorList>
            <person name="Lin X."/>
            <person name="Kaul S."/>
            <person name="Shea T.P."/>
            <person name="Fujii C.Y."/>
            <person name="Shen M."/>
            <person name="VanAken S.E."/>
            <person name="Barnstead M.E."/>
            <person name="Mason T.M."/>
            <person name="Bowman C.L."/>
            <person name="Ronning C.M."/>
            <person name="Benito M.-I."/>
            <person name="Carrera A.J."/>
            <person name="Creasy T.H."/>
            <person name="Buell C.R."/>
            <person name="Town C.D."/>
            <person name="Nierman W.C."/>
            <person name="Fraser C.M."/>
            <person name="Venter J.C."/>
        </authorList>
    </citation>
    <scope>NUCLEOTIDE SEQUENCE</scope>
</reference>
<dbReference type="InterPro" id="IPR012337">
    <property type="entry name" value="RNaseH-like_sf"/>
</dbReference>
<dbReference type="InterPro" id="IPR043128">
    <property type="entry name" value="Rev_trsase/Diguanyl_cyclase"/>
</dbReference>
<dbReference type="Pfam" id="PF17919">
    <property type="entry name" value="RT_RNaseH_2"/>
    <property type="match status" value="1"/>
</dbReference>
<evidence type="ECO:0000256" key="2">
    <source>
        <dbReference type="SAM" id="MobiDB-lite"/>
    </source>
</evidence>
<sequence length="863" mass="98679">MTNNQVPANTMDMEGNPIPPVQTNTPKVATPAVLAEMKSMMAQLQKKVDYHEQANRSLAQQLKAATFQGQIMTTRFDVRHFHDRRVAADLNPTRLVINTPAKEKTEMKLVRSQLHSAVSSSQNIDHILEESHNTPFTQLSPLKKTLWYKLEFRKELNMSKPQTIRDAMHRASDYVSHDEEMELLSKRHDPSKQTPQADKSQSSTLSQKKEKKKIGWERAEAVKAEVEKLLRNGSITEAKYPDRLANPVVVKKKNGKWRVSVDFTDLNKACPKDSFLLPRIDRLVESTSGNNALSTRSSPCRSENDGSVHRRYFGKVFGGRGTYNLYNVKLNPAKYRFRVRSGEFLGYPVPHRGIEENPKANRSIDRNGVTAKQRLSTAINRRVAALNRFFSRSTNKCWAFYDVLRGNKKFEWTTQCEEAFQELKKYLASPPILAKLVIREPLYLYVSVSDTTVSKVLVREDRGEQKPIFYVSQTFTGAESRYPQMEKLALAVIILNQSGHLAKSAIKLSEYDIECRNKTLAKSQVLADFNVELPTKEARKNWLDTTWLLHVDGSFSKQAEYEALVAGLKLAQGLKIAKIRAFCDSSLVANQFNGEYTARDERMGAYLTHSQDLAKQFDEFELSRIPRGKNKSADALAALASTSDPYLRRVIPVKFIEKPSIELEKEEHAFSVATQKLHIRGESAIRQMGSSEAESSGRRLCYGRREAIPMASIRTFNDLRGKGSSLQNHESNPQRLMWESLRRKSPSHQDKTPQILLANDDQELRKILKKMQKMPKARTHNPSTGRAPFINRLAVSIHALVDGHHRYYARLEIAKVSPRCDRLFLSSQKLRVEAHFMSPWDPLRDRHKHRLAIYFDSFPRFLR</sequence>
<dbReference type="PIR" id="F84504">
    <property type="entry name" value="F84504"/>
</dbReference>
<keyword evidence="1" id="KW-0175">Coiled coil</keyword>
<evidence type="ECO:0000259" key="3">
    <source>
        <dbReference type="Pfam" id="PF13456"/>
    </source>
</evidence>
<proteinExistence type="predicted"/>
<dbReference type="EMBL" id="AC007155">
    <property type="protein sequence ID" value="AAM15426.1"/>
    <property type="molecule type" value="Genomic_DNA"/>
</dbReference>
<accession>Q9SKF9</accession>
<dbReference type="SUPFAM" id="SSF53098">
    <property type="entry name" value="Ribonuclease H-like"/>
    <property type="match status" value="1"/>
</dbReference>
<dbReference type="GO" id="GO:0004523">
    <property type="term" value="F:RNA-DNA hybrid ribonuclease activity"/>
    <property type="evidence" value="ECO:0007669"/>
    <property type="project" value="InterPro"/>
</dbReference>
<feature type="domain" description="Reverse transcriptase/retrotransposon-derived protein RNase H-like" evidence="4">
    <location>
        <begin position="412"/>
        <end position="493"/>
    </location>
</feature>
<reference key="1">
    <citation type="journal article" date="1999" name="Nature">
        <title>Sequence and analysis of chromosome 2 of the plant Arabidopsis thaliana.</title>
        <authorList>
            <person name="Lin X."/>
            <person name="Kaul S."/>
            <person name="Rounsley S."/>
            <person name="Shea T.P."/>
            <person name="Benito M.I."/>
            <person name="Town C.D."/>
            <person name="Fujii C.Y."/>
            <person name="Mason T."/>
            <person name="Bowman C.L."/>
            <person name="Barnstead M."/>
            <person name="Feldblyum T.V."/>
            <person name="Buell C.R."/>
            <person name="Ketchum K.A."/>
            <person name="Lee J."/>
            <person name="Ronning C.M."/>
            <person name="Koo H.L."/>
            <person name="Moffat K.S."/>
            <person name="Cronin L.A."/>
            <person name="Shen M."/>
            <person name="Pai G."/>
            <person name="Van Aken S."/>
            <person name="Umayam L."/>
            <person name="Tallon L.J."/>
            <person name="Gill J.E."/>
            <person name="Adams M.D."/>
            <person name="Carrera A.J."/>
            <person name="Creasy T.H."/>
            <person name="Goodman H.M."/>
            <person name="Somerville C.R."/>
            <person name="Copenhaver G.P."/>
            <person name="Preuss D."/>
            <person name="Nierman W.C."/>
            <person name="White O."/>
            <person name="Eisen J.A."/>
            <person name="Salzberg S.L."/>
            <person name="Fraser C.M."/>
            <person name="Venter J.C."/>
        </authorList>
    </citation>
    <scope>NUCLEOTIDE SEQUENCE [LARGE SCALE GENOMIC DNA]</scope>
    <source>
        <strain>cv. Columbia</strain>
    </source>
</reference>